<dbReference type="Proteomes" id="UP000247698">
    <property type="component" value="Unassembled WGS sequence"/>
</dbReference>
<protein>
    <submittedName>
        <fullName evidence="1">Uncharacterized protein</fullName>
    </submittedName>
</protein>
<dbReference type="EMBL" id="QGLG01000002">
    <property type="protein sequence ID" value="PXY84078.1"/>
    <property type="molecule type" value="Genomic_DNA"/>
</dbReference>
<proteinExistence type="predicted"/>
<comment type="caution">
    <text evidence="1">The sequence shown here is derived from an EMBL/GenBank/DDBJ whole genome shotgun (WGS) entry which is preliminary data.</text>
</comment>
<dbReference type="RefSeq" id="WP_110445703.1">
    <property type="nucleotide sequence ID" value="NZ_QGLG01000002.1"/>
</dbReference>
<keyword evidence="2" id="KW-1185">Reference proteome</keyword>
<gene>
    <name evidence="1" type="ORF">DK873_02625</name>
</gene>
<reference evidence="1 2" key="1">
    <citation type="submission" date="2018-05" db="EMBL/GenBank/DDBJ databases">
        <title>Reference genomes for bee gut microbiota database.</title>
        <authorList>
            <person name="Ellegaard K.M."/>
        </authorList>
    </citation>
    <scope>NUCLEOTIDE SEQUENCE [LARGE SCALE GENOMIC DNA]</scope>
    <source>
        <strain evidence="1 2">ESL0184</strain>
    </source>
</reference>
<organism evidence="1 2">
    <name type="scientific">Lactobacillus melliventris</name>
    <dbReference type="NCBI Taxonomy" id="1218507"/>
    <lineage>
        <taxon>Bacteria</taxon>
        <taxon>Bacillati</taxon>
        <taxon>Bacillota</taxon>
        <taxon>Bacilli</taxon>
        <taxon>Lactobacillales</taxon>
        <taxon>Lactobacillaceae</taxon>
        <taxon>Lactobacillus</taxon>
    </lineage>
</organism>
<accession>A0ABX5N053</accession>
<name>A0ABX5N053_9LACO</name>
<evidence type="ECO:0000313" key="1">
    <source>
        <dbReference type="EMBL" id="PXY84078.1"/>
    </source>
</evidence>
<sequence>MNNLSDETKIKVRSLLTDAVVAYFTDQNSIYTDQVKEIAQKLELPYKVLEKKLNMKLFKRQMSFIEKTIDDGYSIVWDIYNDTH</sequence>
<evidence type="ECO:0000313" key="2">
    <source>
        <dbReference type="Proteomes" id="UP000247698"/>
    </source>
</evidence>